<protein>
    <recommendedName>
        <fullName evidence="3">GTPase</fullName>
    </recommendedName>
</protein>
<dbReference type="RefSeq" id="WP_345532307.1">
    <property type="nucleotide sequence ID" value="NZ_BAABLD010000007.1"/>
</dbReference>
<keyword evidence="2" id="KW-1185">Reference proteome</keyword>
<organism evidence="1 2">
    <name type="scientific">Viridibacterium curvum</name>
    <dbReference type="NCBI Taxonomy" id="1101404"/>
    <lineage>
        <taxon>Bacteria</taxon>
        <taxon>Pseudomonadati</taxon>
        <taxon>Pseudomonadota</taxon>
        <taxon>Betaproteobacteria</taxon>
        <taxon>Rhodocyclales</taxon>
        <taxon>Rhodocyclaceae</taxon>
        <taxon>Viridibacterium</taxon>
    </lineage>
</organism>
<evidence type="ECO:0008006" key="3">
    <source>
        <dbReference type="Google" id="ProtNLM"/>
    </source>
</evidence>
<evidence type="ECO:0000313" key="1">
    <source>
        <dbReference type="EMBL" id="GAA5163351.1"/>
    </source>
</evidence>
<proteinExistence type="predicted"/>
<evidence type="ECO:0000313" key="2">
    <source>
        <dbReference type="Proteomes" id="UP001500547"/>
    </source>
</evidence>
<dbReference type="Proteomes" id="UP001500547">
    <property type="component" value="Unassembled WGS sequence"/>
</dbReference>
<dbReference type="EMBL" id="BAABLD010000007">
    <property type="protein sequence ID" value="GAA5163351.1"/>
    <property type="molecule type" value="Genomic_DNA"/>
</dbReference>
<reference evidence="2" key="1">
    <citation type="journal article" date="2019" name="Int. J. Syst. Evol. Microbiol.">
        <title>The Global Catalogue of Microorganisms (GCM) 10K type strain sequencing project: providing services to taxonomists for standard genome sequencing and annotation.</title>
        <authorList>
            <consortium name="The Broad Institute Genomics Platform"/>
            <consortium name="The Broad Institute Genome Sequencing Center for Infectious Disease"/>
            <person name="Wu L."/>
            <person name="Ma J."/>
        </authorList>
    </citation>
    <scope>NUCLEOTIDE SEQUENCE [LARGE SCALE GENOMIC DNA]</scope>
    <source>
        <strain evidence="2">JCM 18715</strain>
    </source>
</reference>
<name>A0ABP9QKF2_9RHOO</name>
<gene>
    <name evidence="1" type="ORF">GCM10025770_15420</name>
</gene>
<accession>A0ABP9QKF2</accession>
<sequence length="498" mass="55532">MSVETPPNTDVTSAVIDWLTSPAFPDPHLEVQALVRHLESLHQPGVTKAQFHRCIELFYSRALQLCNEFRQELRRMQLPLEGEWHDSTGLLTNALLRIAQGFERVLAEASKNAIRTQRRLNETASARALRLLSEQYIVSFQSGREPEIKLWKTAQSLFHLSRSEASESLAAGSPAETTLHNYKRLLSLAALDPRSMSPAELDWAAEYVARICGQMILQEERPLQLDGAWHWINPSDSGEPQACVRQQPPASGPLLFFTTQPLARRAAELLARHEGGRSGPELEPAEAFPGVQPASLLSGMRQRWHAPPKREHPRRKQNYGIEACVGLTRIWRLLRNRAGEAEELVSHWDVRNESPGGYAIMHVKGVGSGLSAGTAVALRRAPNDPWCVCVVRWLRSEGEGQIEMGLQIVSHGAVPVQIGFRNGAERKAPMVDALVLPVLPALRQHQAVLAPSGTYTSRRFALVSDVDRLYVAQGRLLSLDMQTANVELFQFEIDPYPL</sequence>
<comment type="caution">
    <text evidence="1">The sequence shown here is derived from an EMBL/GenBank/DDBJ whole genome shotgun (WGS) entry which is preliminary data.</text>
</comment>